<comment type="caution">
    <text evidence="6">The sequence shown here is derived from an EMBL/GenBank/DDBJ whole genome shotgun (WGS) entry which is preliminary data.</text>
</comment>
<evidence type="ECO:0000256" key="5">
    <source>
        <dbReference type="SAM" id="Phobius"/>
    </source>
</evidence>
<dbReference type="NCBIfam" id="TIGR01352">
    <property type="entry name" value="tonB_Cterm"/>
    <property type="match status" value="1"/>
</dbReference>
<reference evidence="6 7" key="1">
    <citation type="submission" date="2019-02" db="EMBL/GenBank/DDBJ databases">
        <title>Prokaryotic population dynamics and viral predation in marine succession experiment using metagenomics: the confinement effect.</title>
        <authorList>
            <person name="Haro-Moreno J.M."/>
            <person name="Rodriguez-Valera F."/>
            <person name="Lopez-Perez M."/>
        </authorList>
    </citation>
    <scope>NUCLEOTIDE SEQUENCE [LARGE SCALE GENOMIC DNA]</scope>
    <source>
        <strain evidence="6">MED-G159</strain>
    </source>
</reference>
<keyword evidence="2 5" id="KW-0812">Transmembrane</keyword>
<gene>
    <name evidence="6" type="ORF">EVA92_00740</name>
</gene>
<dbReference type="GO" id="GO:0016020">
    <property type="term" value="C:membrane"/>
    <property type="evidence" value="ECO:0007669"/>
    <property type="project" value="UniProtKB-SubCell"/>
</dbReference>
<protein>
    <submittedName>
        <fullName evidence="6">TonB family protein</fullName>
    </submittedName>
</protein>
<evidence type="ECO:0000256" key="4">
    <source>
        <dbReference type="ARBA" id="ARBA00023136"/>
    </source>
</evidence>
<keyword evidence="3 5" id="KW-1133">Transmembrane helix</keyword>
<evidence type="ECO:0000313" key="6">
    <source>
        <dbReference type="EMBL" id="RZO27303.1"/>
    </source>
</evidence>
<dbReference type="Proteomes" id="UP000315825">
    <property type="component" value="Unassembled WGS sequence"/>
</dbReference>
<dbReference type="Pfam" id="PF13103">
    <property type="entry name" value="TonB_2"/>
    <property type="match status" value="1"/>
</dbReference>
<organism evidence="6 7">
    <name type="scientific">SAR86 cluster bacterium</name>
    <dbReference type="NCBI Taxonomy" id="2030880"/>
    <lineage>
        <taxon>Bacteria</taxon>
        <taxon>Pseudomonadati</taxon>
        <taxon>Pseudomonadota</taxon>
        <taxon>Gammaproteobacteria</taxon>
        <taxon>SAR86 cluster</taxon>
    </lineage>
</organism>
<dbReference type="InterPro" id="IPR006260">
    <property type="entry name" value="TonB/TolA_C"/>
</dbReference>
<keyword evidence="4 5" id="KW-0472">Membrane</keyword>
<evidence type="ECO:0000256" key="1">
    <source>
        <dbReference type="ARBA" id="ARBA00004167"/>
    </source>
</evidence>
<dbReference type="Gene3D" id="3.30.1150.10">
    <property type="match status" value="1"/>
</dbReference>
<evidence type="ECO:0000313" key="7">
    <source>
        <dbReference type="Proteomes" id="UP000315825"/>
    </source>
</evidence>
<feature type="transmembrane region" description="Helical" evidence="5">
    <location>
        <begin position="6"/>
        <end position="28"/>
    </location>
</feature>
<sequence length="189" mass="21681">MNKWIAPLIFSVTLHAGLLIGYGLSLIVEDKKVKKKITKIKFIQLEAETKKIAHEINKDIKPEIIVKSQTRNELSEKMNQSNDKNEENLINIEPEIVDSISEKVILDIQKIWISPNNLSKNISAEFLLIIDRSGNIQSMQIIQSSGIGAFDRSAQSAIRKYGKIPYISALDEKTYREYFSEFTLRFKPR</sequence>
<dbReference type="SUPFAM" id="SSF74653">
    <property type="entry name" value="TolA/TonB C-terminal domain"/>
    <property type="match status" value="1"/>
</dbReference>
<evidence type="ECO:0000256" key="2">
    <source>
        <dbReference type="ARBA" id="ARBA00022692"/>
    </source>
</evidence>
<name>A0A520N1H7_9GAMM</name>
<dbReference type="EMBL" id="SHBE01000001">
    <property type="protein sequence ID" value="RZO27303.1"/>
    <property type="molecule type" value="Genomic_DNA"/>
</dbReference>
<dbReference type="AlphaFoldDB" id="A0A520N1H7"/>
<evidence type="ECO:0000256" key="3">
    <source>
        <dbReference type="ARBA" id="ARBA00022989"/>
    </source>
</evidence>
<comment type="subcellular location">
    <subcellularLocation>
        <location evidence="1">Membrane</location>
        <topology evidence="1">Single-pass membrane protein</topology>
    </subcellularLocation>
</comment>
<accession>A0A520N1H7</accession>
<proteinExistence type="predicted"/>